<dbReference type="Proteomes" id="UP000031196">
    <property type="component" value="Unassembled WGS sequence"/>
</dbReference>
<evidence type="ECO:0000313" key="3">
    <source>
        <dbReference type="Proteomes" id="UP000031196"/>
    </source>
</evidence>
<accession>A0A0B4DFA9</accession>
<feature type="compositionally biased region" description="Basic residues" evidence="1">
    <location>
        <begin position="15"/>
        <end position="24"/>
    </location>
</feature>
<feature type="region of interest" description="Disordered" evidence="1">
    <location>
        <begin position="1"/>
        <end position="25"/>
    </location>
</feature>
<evidence type="ECO:0000256" key="1">
    <source>
        <dbReference type="SAM" id="MobiDB-lite"/>
    </source>
</evidence>
<dbReference type="AlphaFoldDB" id="A0A0B4DFA9"/>
<organism evidence="2 3">
    <name type="scientific">Pseudarthrobacter phenanthrenivorans</name>
    <name type="common">Arthrobacter phenanthrenivorans</name>
    <dbReference type="NCBI Taxonomy" id="361575"/>
    <lineage>
        <taxon>Bacteria</taxon>
        <taxon>Bacillati</taxon>
        <taxon>Actinomycetota</taxon>
        <taxon>Actinomycetes</taxon>
        <taxon>Micrococcales</taxon>
        <taxon>Micrococcaceae</taxon>
        <taxon>Pseudarthrobacter</taxon>
    </lineage>
</organism>
<comment type="caution">
    <text evidence="2">The sequence shown here is derived from an EMBL/GenBank/DDBJ whole genome shotgun (WGS) entry which is preliminary data.</text>
</comment>
<dbReference type="EMBL" id="JWTB01000015">
    <property type="protein sequence ID" value="KIC67397.1"/>
    <property type="molecule type" value="Genomic_DNA"/>
</dbReference>
<name>A0A0B4DFA9_PSEPS</name>
<proteinExistence type="predicted"/>
<reference evidence="2 3" key="1">
    <citation type="submission" date="2014-12" db="EMBL/GenBank/DDBJ databases">
        <title>Genome sequencing of Arthrobacter phenanthrenivorans SWC37.</title>
        <authorList>
            <person name="Tan P.W."/>
            <person name="Chan K.-G."/>
        </authorList>
    </citation>
    <scope>NUCLEOTIDE SEQUENCE [LARGE SCALE GENOMIC DNA]</scope>
    <source>
        <strain evidence="2 3">SWC37</strain>
    </source>
</reference>
<sequence>MENQLHPAGGLTGSPRHKNGRRRAGLPAKRFFKRFSGLAEVPEEDLELLSRRLQHALDLDPSSSVPALQALVRREIRKRGETGDA</sequence>
<gene>
    <name evidence="2" type="ORF">RM50_08555</name>
</gene>
<evidence type="ECO:0000313" key="2">
    <source>
        <dbReference type="EMBL" id="KIC67397.1"/>
    </source>
</evidence>
<dbReference type="OrthoDB" id="4950743at2"/>
<dbReference type="RefSeq" id="WP_043451799.1">
    <property type="nucleotide sequence ID" value="NZ_JWTB01000015.1"/>
</dbReference>
<protein>
    <submittedName>
        <fullName evidence="2">Uncharacterized protein</fullName>
    </submittedName>
</protein>